<feature type="domain" description="FMN-binding" evidence="2">
    <location>
        <begin position="49"/>
        <end position="145"/>
    </location>
</feature>
<feature type="chain" id="PRO_5039361769" evidence="1">
    <location>
        <begin position="20"/>
        <end position="171"/>
    </location>
</feature>
<dbReference type="InterPro" id="IPR007329">
    <property type="entry name" value="FMN-bd"/>
</dbReference>
<dbReference type="AlphaFoldDB" id="A0A348AHW6"/>
<dbReference type="GO" id="GO:0016020">
    <property type="term" value="C:membrane"/>
    <property type="evidence" value="ECO:0007669"/>
    <property type="project" value="InterPro"/>
</dbReference>
<keyword evidence="1" id="KW-0732">Signal</keyword>
<name>A0A348AHW6_9FIRM</name>
<dbReference type="SMART" id="SM00900">
    <property type="entry name" value="FMN_bind"/>
    <property type="match status" value="1"/>
</dbReference>
<dbReference type="PROSITE" id="PS51257">
    <property type="entry name" value="PROKAR_LIPOPROTEIN"/>
    <property type="match status" value="1"/>
</dbReference>
<evidence type="ECO:0000259" key="2">
    <source>
        <dbReference type="SMART" id="SM00900"/>
    </source>
</evidence>
<dbReference type="GO" id="GO:0010181">
    <property type="term" value="F:FMN binding"/>
    <property type="evidence" value="ECO:0007669"/>
    <property type="project" value="InterPro"/>
</dbReference>
<sequence length="171" mass="18357">MRKWLAGLAACILTVGLLAGCGGVKETGPAAKNYTDGTYMARSSPDERGAVGEITLVIEKGRIVKADYRGIKKDGTIKDEDYGKTNGKIENQEFYKKAQHALKASAAYPAKLVETQNVKAIDAVSGATVSYQQFSEAVKKALNQAAPVDAKSSASISLKRWALDTLKKIFQ</sequence>
<feature type="signal peptide" evidence="1">
    <location>
        <begin position="1"/>
        <end position="19"/>
    </location>
</feature>
<reference evidence="3 4" key="1">
    <citation type="journal article" date="2018" name="Int. J. Syst. Evol. Microbiol.">
        <title>Methylomusa anaerophila gen. nov., sp. nov., an anaerobic methanol-utilizing bacterium isolated from a microbial fuel cell.</title>
        <authorList>
            <person name="Amano N."/>
            <person name="Yamamuro A."/>
            <person name="Miyahara M."/>
            <person name="Kouzuma A."/>
            <person name="Abe T."/>
            <person name="Watanabe K."/>
        </authorList>
    </citation>
    <scope>NUCLEOTIDE SEQUENCE [LARGE SCALE GENOMIC DNA]</scope>
    <source>
        <strain evidence="3 4">MMFC1</strain>
    </source>
</reference>
<dbReference type="RefSeq" id="WP_126307508.1">
    <property type="nucleotide sequence ID" value="NZ_AP018449.1"/>
</dbReference>
<organism evidence="3 4">
    <name type="scientific">Methylomusa anaerophila</name>
    <dbReference type="NCBI Taxonomy" id="1930071"/>
    <lineage>
        <taxon>Bacteria</taxon>
        <taxon>Bacillati</taxon>
        <taxon>Bacillota</taxon>
        <taxon>Negativicutes</taxon>
        <taxon>Selenomonadales</taxon>
        <taxon>Sporomusaceae</taxon>
        <taxon>Methylomusa</taxon>
    </lineage>
</organism>
<dbReference type="EMBL" id="AP018449">
    <property type="protein sequence ID" value="BBB90664.1"/>
    <property type="molecule type" value="Genomic_DNA"/>
</dbReference>
<evidence type="ECO:0000313" key="3">
    <source>
        <dbReference type="EMBL" id="BBB90664.1"/>
    </source>
</evidence>
<dbReference type="Gene3D" id="3.90.1010.20">
    <property type="match status" value="1"/>
</dbReference>
<gene>
    <name evidence="3" type="ORF">MAMMFC1_01325</name>
</gene>
<proteinExistence type="predicted"/>
<evidence type="ECO:0000256" key="1">
    <source>
        <dbReference type="SAM" id="SignalP"/>
    </source>
</evidence>
<evidence type="ECO:0000313" key="4">
    <source>
        <dbReference type="Proteomes" id="UP000276437"/>
    </source>
</evidence>
<dbReference type="Proteomes" id="UP000276437">
    <property type="component" value="Chromosome"/>
</dbReference>
<accession>A0A348AHW6</accession>
<keyword evidence="4" id="KW-1185">Reference proteome</keyword>
<protein>
    <submittedName>
        <fullName evidence="3">FMN-binding domain protein</fullName>
    </submittedName>
</protein>
<dbReference type="KEGG" id="mana:MAMMFC1_01325"/>
<dbReference type="OrthoDB" id="90011at2"/>
<dbReference type="Pfam" id="PF04205">
    <property type="entry name" value="FMN_bind"/>
    <property type="match status" value="1"/>
</dbReference>